<reference evidence="1 2" key="1">
    <citation type="submission" date="2019-02" db="EMBL/GenBank/DDBJ databases">
        <title>Deep-cultivation of Planctomycetes and their phenomic and genomic characterization uncovers novel biology.</title>
        <authorList>
            <person name="Wiegand S."/>
            <person name="Jogler M."/>
            <person name="Boedeker C."/>
            <person name="Pinto D."/>
            <person name="Vollmers J."/>
            <person name="Rivas-Marin E."/>
            <person name="Kohn T."/>
            <person name="Peeters S.H."/>
            <person name="Heuer A."/>
            <person name="Rast P."/>
            <person name="Oberbeckmann S."/>
            <person name="Bunk B."/>
            <person name="Jeske O."/>
            <person name="Meyerdierks A."/>
            <person name="Storesund J.E."/>
            <person name="Kallscheuer N."/>
            <person name="Luecker S."/>
            <person name="Lage O.M."/>
            <person name="Pohl T."/>
            <person name="Merkel B.J."/>
            <person name="Hornburger P."/>
            <person name="Mueller R.-W."/>
            <person name="Bruemmer F."/>
            <person name="Labrenz M."/>
            <person name="Spormann A.M."/>
            <person name="Op den Camp H."/>
            <person name="Overmann J."/>
            <person name="Amann R."/>
            <person name="Jetten M.S.M."/>
            <person name="Mascher T."/>
            <person name="Medema M.H."/>
            <person name="Devos D.P."/>
            <person name="Kaster A.-K."/>
            <person name="Ovreas L."/>
            <person name="Rohde M."/>
            <person name="Galperin M.Y."/>
            <person name="Jogler C."/>
        </authorList>
    </citation>
    <scope>NUCLEOTIDE SEQUENCE [LARGE SCALE GENOMIC DNA]</scope>
    <source>
        <strain evidence="1 2">Pan181</strain>
    </source>
</reference>
<proteinExistence type="predicted"/>
<name>A0A518AU55_9BACT</name>
<evidence type="ECO:0000313" key="2">
    <source>
        <dbReference type="Proteomes" id="UP000315750"/>
    </source>
</evidence>
<protein>
    <submittedName>
        <fullName evidence="1">Uncharacterized protein</fullName>
    </submittedName>
</protein>
<organism evidence="1 2">
    <name type="scientific">Aeoliella mucimassa</name>
    <dbReference type="NCBI Taxonomy" id="2527972"/>
    <lineage>
        <taxon>Bacteria</taxon>
        <taxon>Pseudomonadati</taxon>
        <taxon>Planctomycetota</taxon>
        <taxon>Planctomycetia</taxon>
        <taxon>Pirellulales</taxon>
        <taxon>Lacipirellulaceae</taxon>
        <taxon>Aeoliella</taxon>
    </lineage>
</organism>
<sequence>MLILLVPFCPKPRRLIRRDIEDQIVQVIHVIDPEVIEISYFQNIAPILALGIGEETIRYLQGQWLYNTDLYRGESSENDEGDEYLNELPPPHAFPSQEFTLTRLPHCGEVLSIKVAGDYLPPAHEVADLKKEYEFQPSEIFRGQVADIAEILAREHAARASK</sequence>
<dbReference type="AlphaFoldDB" id="A0A518AU55"/>
<dbReference type="EMBL" id="CP036278">
    <property type="protein sequence ID" value="QDU58226.1"/>
    <property type="molecule type" value="Genomic_DNA"/>
</dbReference>
<gene>
    <name evidence="1" type="ORF">Pan181_44590</name>
</gene>
<keyword evidence="2" id="KW-1185">Reference proteome</keyword>
<accession>A0A518AU55</accession>
<dbReference type="Proteomes" id="UP000315750">
    <property type="component" value="Chromosome"/>
</dbReference>
<evidence type="ECO:0000313" key="1">
    <source>
        <dbReference type="EMBL" id="QDU58226.1"/>
    </source>
</evidence>
<dbReference type="KEGG" id="amuc:Pan181_44590"/>